<feature type="region of interest" description="Disordered" evidence="1">
    <location>
        <begin position="48"/>
        <end position="81"/>
    </location>
</feature>
<name>A0ABV2IX41_9HYPH</name>
<evidence type="ECO:0000313" key="2">
    <source>
        <dbReference type="EMBL" id="MET3612264.1"/>
    </source>
</evidence>
<feature type="compositionally biased region" description="Polar residues" evidence="1">
    <location>
        <begin position="63"/>
        <end position="81"/>
    </location>
</feature>
<dbReference type="RefSeq" id="WP_354554837.1">
    <property type="nucleotide sequence ID" value="NZ_JBEPMB010000001.1"/>
</dbReference>
<proteinExistence type="predicted"/>
<organism evidence="2 3">
    <name type="scientific">Rhizobium aquaticum</name>
    <dbReference type="NCBI Taxonomy" id="1549636"/>
    <lineage>
        <taxon>Bacteria</taxon>
        <taxon>Pseudomonadati</taxon>
        <taxon>Pseudomonadota</taxon>
        <taxon>Alphaproteobacteria</taxon>
        <taxon>Hyphomicrobiales</taxon>
        <taxon>Rhizobiaceae</taxon>
        <taxon>Rhizobium/Agrobacterium group</taxon>
        <taxon>Rhizobium</taxon>
    </lineage>
</organism>
<dbReference type="EMBL" id="JBEPMB010000001">
    <property type="protein sequence ID" value="MET3612264.1"/>
    <property type="molecule type" value="Genomic_DNA"/>
</dbReference>
<sequence>MTFGNLWRLCLIEWPRRWSQRQDLAELAEERLQDLGLSRKDALAESRRPFWATSQKRDPVARPSTQTPARAAVSQNPANQP</sequence>
<gene>
    <name evidence="2" type="ORF">ABID16_000569</name>
</gene>
<dbReference type="Proteomes" id="UP001549047">
    <property type="component" value="Unassembled WGS sequence"/>
</dbReference>
<comment type="caution">
    <text evidence="2">The sequence shown here is derived from an EMBL/GenBank/DDBJ whole genome shotgun (WGS) entry which is preliminary data.</text>
</comment>
<keyword evidence="3" id="KW-1185">Reference proteome</keyword>
<protein>
    <submittedName>
        <fullName evidence="2">Uncharacterized protein YjiS (DUF1127 family)</fullName>
    </submittedName>
</protein>
<evidence type="ECO:0000313" key="3">
    <source>
        <dbReference type="Proteomes" id="UP001549047"/>
    </source>
</evidence>
<reference evidence="2 3" key="1">
    <citation type="submission" date="2024-06" db="EMBL/GenBank/DDBJ databases">
        <title>Genomic Encyclopedia of Type Strains, Phase IV (KMG-IV): sequencing the most valuable type-strain genomes for metagenomic binning, comparative biology and taxonomic classification.</title>
        <authorList>
            <person name="Goeker M."/>
        </authorList>
    </citation>
    <scope>NUCLEOTIDE SEQUENCE [LARGE SCALE GENOMIC DNA]</scope>
    <source>
        <strain evidence="2 3">DSM 29780</strain>
    </source>
</reference>
<evidence type="ECO:0000256" key="1">
    <source>
        <dbReference type="SAM" id="MobiDB-lite"/>
    </source>
</evidence>
<accession>A0ABV2IX41</accession>